<dbReference type="RefSeq" id="WP_011019133.1">
    <property type="nucleotide sequence ID" value="NZ_DUJS01000002.1"/>
</dbReference>
<evidence type="ECO:0000313" key="2">
    <source>
        <dbReference type="Proteomes" id="UP000619545"/>
    </source>
</evidence>
<dbReference type="SUPFAM" id="SSF159713">
    <property type="entry name" value="Dhaf3308-like"/>
    <property type="match status" value="1"/>
</dbReference>
<evidence type="ECO:0000313" key="1">
    <source>
        <dbReference type="EMBL" id="HII70009.1"/>
    </source>
</evidence>
<sequence length="252" mass="28293">MKRRWKLYSRVVRELIAEGKNDRVAAALALEGYRRPPGGDRVHDDIVTLIKTERGLEGASLHPEKCLRLREILGLKLKEVWRRFQEPQARSAALDAVASAENVEPEEEISLPRDYGRAVTLRAKIVADTAEKLGDEVILVGYSAHIARELRDRGILLQIVDEDPRLRVERNIKFGESVLLSTGMVLSNGSVRRFLASHKGPVVLYSQSCPHLTAVLTRQGVVDAAVVEEFPYHFSPGGECKLRVYEPERPAR</sequence>
<accession>A0A832WNU6</accession>
<dbReference type="Proteomes" id="UP000619545">
    <property type="component" value="Unassembled WGS sequence"/>
</dbReference>
<reference evidence="1" key="1">
    <citation type="journal article" date="2020" name="bioRxiv">
        <title>A rank-normalized archaeal taxonomy based on genome phylogeny resolves widespread incomplete and uneven classifications.</title>
        <authorList>
            <person name="Rinke C."/>
            <person name="Chuvochina M."/>
            <person name="Mussig A.J."/>
            <person name="Chaumeil P.-A."/>
            <person name="Waite D.W."/>
            <person name="Whitman W.B."/>
            <person name="Parks D.H."/>
            <person name="Hugenholtz P."/>
        </authorList>
    </citation>
    <scope>NUCLEOTIDE SEQUENCE</scope>
    <source>
        <strain evidence="1">UBA8853</strain>
    </source>
</reference>
<proteinExistence type="predicted"/>
<dbReference type="AlphaFoldDB" id="A0A832WNU6"/>
<name>A0A832WNU6_9EURY</name>
<protein>
    <submittedName>
        <fullName evidence="1">Uncharacterized protein</fullName>
    </submittedName>
</protein>
<organism evidence="1 2">
    <name type="scientific">Methanopyrus kandleri</name>
    <dbReference type="NCBI Taxonomy" id="2320"/>
    <lineage>
        <taxon>Archaea</taxon>
        <taxon>Methanobacteriati</taxon>
        <taxon>Methanobacteriota</taxon>
        <taxon>Methanomada group</taxon>
        <taxon>Methanopyri</taxon>
        <taxon>Methanopyrales</taxon>
        <taxon>Methanopyraceae</taxon>
        <taxon>Methanopyrus</taxon>
    </lineage>
</organism>
<dbReference type="Gene3D" id="3.40.50.11590">
    <property type="match status" value="1"/>
</dbReference>
<gene>
    <name evidence="1" type="ORF">HA336_02090</name>
</gene>
<comment type="caution">
    <text evidence="1">The sequence shown here is derived from an EMBL/GenBank/DDBJ whole genome shotgun (WGS) entry which is preliminary data.</text>
</comment>
<dbReference type="EMBL" id="DUJS01000002">
    <property type="protein sequence ID" value="HII70009.1"/>
    <property type="molecule type" value="Genomic_DNA"/>
</dbReference>
<dbReference type="GeneID" id="1476865"/>